<feature type="signal peptide" evidence="1">
    <location>
        <begin position="1"/>
        <end position="21"/>
    </location>
</feature>
<reference evidence="2" key="1">
    <citation type="journal article" date="2016" name="Ticks Tick Borne Dis.">
        <title>De novo assembly and annotation of the salivary gland transcriptome of Rhipicephalus appendiculatus male and female ticks during blood feeding.</title>
        <authorList>
            <person name="de Castro M.H."/>
            <person name="de Klerk D."/>
            <person name="Pienaar R."/>
            <person name="Latif A.A."/>
            <person name="Rees D.J."/>
            <person name="Mans B.J."/>
        </authorList>
    </citation>
    <scope>NUCLEOTIDE SEQUENCE</scope>
    <source>
        <tissue evidence="2">Salivary glands</tissue>
    </source>
</reference>
<sequence length="79" mass="9143">MCRAVRCSDAFFHMFVRFLVACTCQCHCTPQCLPSSTLFDLCHPETYSGLISLKWWQLLKAKANELKDSVLHSSCREWL</sequence>
<evidence type="ECO:0000256" key="1">
    <source>
        <dbReference type="SAM" id="SignalP"/>
    </source>
</evidence>
<feature type="chain" id="PRO_5007284733" description="Secreted protein" evidence="1">
    <location>
        <begin position="22"/>
        <end position="79"/>
    </location>
</feature>
<proteinExistence type="predicted"/>
<accession>A0A131YD20</accession>
<evidence type="ECO:0008006" key="3">
    <source>
        <dbReference type="Google" id="ProtNLM"/>
    </source>
</evidence>
<dbReference type="EMBL" id="GEDV01012197">
    <property type="protein sequence ID" value="JAP76360.1"/>
    <property type="molecule type" value="Transcribed_RNA"/>
</dbReference>
<protein>
    <recommendedName>
        <fullName evidence="3">Secreted protein</fullName>
    </recommendedName>
</protein>
<organism evidence="2">
    <name type="scientific">Rhipicephalus appendiculatus</name>
    <name type="common">Brown ear tick</name>
    <dbReference type="NCBI Taxonomy" id="34631"/>
    <lineage>
        <taxon>Eukaryota</taxon>
        <taxon>Metazoa</taxon>
        <taxon>Ecdysozoa</taxon>
        <taxon>Arthropoda</taxon>
        <taxon>Chelicerata</taxon>
        <taxon>Arachnida</taxon>
        <taxon>Acari</taxon>
        <taxon>Parasitiformes</taxon>
        <taxon>Ixodida</taxon>
        <taxon>Ixodoidea</taxon>
        <taxon>Ixodidae</taxon>
        <taxon>Rhipicephalinae</taxon>
        <taxon>Rhipicephalus</taxon>
        <taxon>Rhipicephalus</taxon>
    </lineage>
</organism>
<dbReference type="AlphaFoldDB" id="A0A131YD20"/>
<keyword evidence="1" id="KW-0732">Signal</keyword>
<name>A0A131YD20_RHIAP</name>
<evidence type="ECO:0000313" key="2">
    <source>
        <dbReference type="EMBL" id="JAP76360.1"/>
    </source>
</evidence>